<dbReference type="PANTHER" id="PTHR33744">
    <property type="entry name" value="CARBOHYDRATE DIACID REGULATOR"/>
    <property type="match status" value="1"/>
</dbReference>
<name>A0A076EL93_RHOOP</name>
<accession>A0A076EL93</accession>
<reference evidence="2 3" key="1">
    <citation type="submission" date="2014-07" db="EMBL/GenBank/DDBJ databases">
        <title>Genome Sequence of Rhodococcus opacus Strain R7, a Biodegrader of Mono- and Polycyclic Aromatic Hydrocarbons.</title>
        <authorList>
            <person name="Di Gennaro P."/>
            <person name="Zampolli J."/>
            <person name="Presti I."/>
            <person name="Cappelletti M."/>
            <person name="D'Ursi P."/>
            <person name="Orro A."/>
            <person name="Mezzelani A."/>
            <person name="Milanesi L."/>
        </authorList>
    </citation>
    <scope>NUCLEOTIDE SEQUENCE [LARGE SCALE GENOMIC DNA]</scope>
    <source>
        <strain evidence="2 3">R7</strain>
    </source>
</reference>
<dbReference type="PANTHER" id="PTHR33744:SF1">
    <property type="entry name" value="DNA-BINDING TRANSCRIPTIONAL ACTIVATOR ADER"/>
    <property type="match status" value="1"/>
</dbReference>
<proteinExistence type="predicted"/>
<organism evidence="2 3">
    <name type="scientific">Rhodococcus opacus</name>
    <name type="common">Nocardia opaca</name>
    <dbReference type="NCBI Taxonomy" id="37919"/>
    <lineage>
        <taxon>Bacteria</taxon>
        <taxon>Bacillati</taxon>
        <taxon>Actinomycetota</taxon>
        <taxon>Actinomycetes</taxon>
        <taxon>Mycobacteriales</taxon>
        <taxon>Nocardiaceae</taxon>
        <taxon>Rhodococcus</taxon>
    </lineage>
</organism>
<dbReference type="eggNOG" id="COG2508">
    <property type="taxonomic scope" value="Bacteria"/>
</dbReference>
<sequence length="405" mass="45190">MRSRPMRAASETDLRRSIARMRRSIPRLARTTIDRYIQATPLYEGTGVPDHLHRESAHTVRSMLDVCLRSVVEDSIDIAETMRESIERGTERVSEGLPLREYMRCWQTAFDVLAEALESEWGRDHETFWFVLGRARRTNDRILRDVASAYEIHARELVAAQDHNHAPIIDAVLRGDDWIFDDPELVPAQPVVLFLDIGDVPGEKSGDAHARSVAVKRKVRRLRAQLARELPGLWLTDIRPNSGRLLMHPPSIDLDSLVADLEKASGARVTAGIDEAAGVGDLPRAGRTAREVLEVGLRCGLTGRAIRIDDVALEHHFAHASASLGVLMNRCSGLRNRPELVQTLRVYLACNQDRRGTADMLFVHPNTVDNRLNRVRELTGLDVHVTNDLLTLAVAVNSGIAPPEA</sequence>
<dbReference type="InterPro" id="IPR051448">
    <property type="entry name" value="CdaR-like_regulators"/>
</dbReference>
<dbReference type="Pfam" id="PF13556">
    <property type="entry name" value="HTH_30"/>
    <property type="match status" value="1"/>
</dbReference>
<evidence type="ECO:0000259" key="1">
    <source>
        <dbReference type="Pfam" id="PF13556"/>
    </source>
</evidence>
<evidence type="ECO:0000313" key="2">
    <source>
        <dbReference type="EMBL" id="AII06900.1"/>
    </source>
</evidence>
<dbReference type="EMBL" id="CP008947">
    <property type="protein sequence ID" value="AII06900.1"/>
    <property type="molecule type" value="Genomic_DNA"/>
</dbReference>
<dbReference type="InterPro" id="IPR025736">
    <property type="entry name" value="PucR_C-HTH_dom"/>
</dbReference>
<dbReference type="Gene3D" id="1.10.10.2840">
    <property type="entry name" value="PucR C-terminal helix-turn-helix domain"/>
    <property type="match status" value="1"/>
</dbReference>
<dbReference type="Proteomes" id="UP000028488">
    <property type="component" value="Chromosome"/>
</dbReference>
<dbReference type="InterPro" id="IPR042070">
    <property type="entry name" value="PucR_C-HTH_sf"/>
</dbReference>
<protein>
    <submittedName>
        <fullName evidence="2">CdaR family transcriptional regulator</fullName>
    </submittedName>
</protein>
<evidence type="ECO:0000313" key="3">
    <source>
        <dbReference type="Proteomes" id="UP000028488"/>
    </source>
</evidence>
<gene>
    <name evidence="2" type="ORF">EP51_20525</name>
</gene>
<dbReference type="AlphaFoldDB" id="A0A076EL93"/>
<feature type="domain" description="PucR C-terminal helix-turn-helix" evidence="1">
    <location>
        <begin position="340"/>
        <end position="396"/>
    </location>
</feature>